<dbReference type="Gene3D" id="3.40.640.10">
    <property type="entry name" value="Type I PLP-dependent aspartate aminotransferase-like (Major domain)"/>
    <property type="match status" value="1"/>
</dbReference>
<dbReference type="Gene3D" id="3.90.1150.10">
    <property type="entry name" value="Aspartate Aminotransferase, domain 1"/>
    <property type="match status" value="1"/>
</dbReference>
<evidence type="ECO:0000313" key="1">
    <source>
        <dbReference type="EMBL" id="SVB58078.1"/>
    </source>
</evidence>
<dbReference type="GO" id="GO:0000271">
    <property type="term" value="P:polysaccharide biosynthetic process"/>
    <property type="evidence" value="ECO:0007669"/>
    <property type="project" value="TreeGrafter"/>
</dbReference>
<dbReference type="CDD" id="cd00616">
    <property type="entry name" value="AHBA_syn"/>
    <property type="match status" value="1"/>
</dbReference>
<accession>A0A382F4X7</accession>
<dbReference type="PIRSF" id="PIRSF000390">
    <property type="entry name" value="PLP_StrS"/>
    <property type="match status" value="1"/>
</dbReference>
<dbReference type="EMBL" id="UINC01048039">
    <property type="protein sequence ID" value="SVB58078.1"/>
    <property type="molecule type" value="Genomic_DNA"/>
</dbReference>
<dbReference type="GO" id="GO:0008483">
    <property type="term" value="F:transaminase activity"/>
    <property type="evidence" value="ECO:0007669"/>
    <property type="project" value="TreeGrafter"/>
</dbReference>
<dbReference type="PANTHER" id="PTHR30244">
    <property type="entry name" value="TRANSAMINASE"/>
    <property type="match status" value="1"/>
</dbReference>
<dbReference type="InterPro" id="IPR015422">
    <property type="entry name" value="PyrdxlP-dep_Trfase_small"/>
</dbReference>
<dbReference type="InterPro" id="IPR015424">
    <property type="entry name" value="PyrdxlP-dep_Trfase"/>
</dbReference>
<name>A0A382F4X7_9ZZZZ</name>
<dbReference type="PANTHER" id="PTHR30244:SF34">
    <property type="entry name" value="DTDP-4-AMINO-4,6-DIDEOXYGALACTOSE TRANSAMINASE"/>
    <property type="match status" value="1"/>
</dbReference>
<proteinExistence type="predicted"/>
<dbReference type="InterPro" id="IPR020026">
    <property type="entry name" value="PseC"/>
</dbReference>
<dbReference type="InterPro" id="IPR000653">
    <property type="entry name" value="DegT/StrS_aminotransferase"/>
</dbReference>
<dbReference type="InterPro" id="IPR015421">
    <property type="entry name" value="PyrdxlP-dep_Trfase_major"/>
</dbReference>
<gene>
    <name evidence="1" type="ORF">METZ01_LOCUS210932</name>
</gene>
<reference evidence="1" key="1">
    <citation type="submission" date="2018-05" db="EMBL/GenBank/DDBJ databases">
        <authorList>
            <person name="Lanie J.A."/>
            <person name="Ng W.-L."/>
            <person name="Kazmierczak K.M."/>
            <person name="Andrzejewski T.M."/>
            <person name="Davidsen T.M."/>
            <person name="Wayne K.J."/>
            <person name="Tettelin H."/>
            <person name="Glass J.I."/>
            <person name="Rusch D."/>
            <person name="Podicherti R."/>
            <person name="Tsui H.-C.T."/>
            <person name="Winkler M.E."/>
        </authorList>
    </citation>
    <scope>NUCLEOTIDE SEQUENCE</scope>
</reference>
<evidence type="ECO:0008006" key="2">
    <source>
        <dbReference type="Google" id="ProtNLM"/>
    </source>
</evidence>
<dbReference type="SUPFAM" id="SSF53383">
    <property type="entry name" value="PLP-dependent transferases"/>
    <property type="match status" value="1"/>
</dbReference>
<protein>
    <recommendedName>
        <fullName evidence="2">UDP-4-amino-4, 6-dideoxy-N-acetyl-beta-L-altrosamine transaminase</fullName>
    </recommendedName>
</protein>
<dbReference type="NCBIfam" id="TIGR03588">
    <property type="entry name" value="PseC"/>
    <property type="match status" value="1"/>
</dbReference>
<organism evidence="1">
    <name type="scientific">marine metagenome</name>
    <dbReference type="NCBI Taxonomy" id="408172"/>
    <lineage>
        <taxon>unclassified sequences</taxon>
        <taxon>metagenomes</taxon>
        <taxon>ecological metagenomes</taxon>
    </lineage>
</organism>
<dbReference type="GO" id="GO:0030170">
    <property type="term" value="F:pyridoxal phosphate binding"/>
    <property type="evidence" value="ECO:0007669"/>
    <property type="project" value="TreeGrafter"/>
</dbReference>
<dbReference type="Pfam" id="PF01041">
    <property type="entry name" value="DegT_DnrJ_EryC1"/>
    <property type="match status" value="1"/>
</dbReference>
<dbReference type="AlphaFoldDB" id="A0A382F4X7"/>
<sequence>MIPYAKQDISDEDIDSVIEVLKSDFLTQGNKVPLFEDIISERVGAKYALAANSATSCLYLSCLSLGLSKEDILWTSPITYVASANCALYCGAEVDFVDIDPLTWNISVEILEEKLKTARKIKKVPKILVLVHLAGNPCDLQKVFDLSKEYGFSIIEDASHALGSKYSGEHIGSSVYSDISVFSFHPVKNITTGEGGMILTNNQKLSEKIHLYRSHGITRDTKKMINKEEGLWYYEQLLLGFNFRMSDIHAALGISQMNSLDKFISKRNELSQIYAEELKGLPLTIQRVRKEDLSAWHIFVIHLKLSELKLSRLEIYNSLRNKGIGVNVHYIPVHLHPFYKNLGFNKGDFPNSENYYDGAITIPLFTKLKKKEIKYVIQALKESID</sequence>